<dbReference type="RefSeq" id="WP_136000468.1">
    <property type="nucleotide sequence ID" value="NZ_SRYX01000103.1"/>
</dbReference>
<accession>A0A4S2CDN8</accession>
<name>A0A4S2CDN8_9BACE</name>
<dbReference type="AlphaFoldDB" id="A0A4S2CDN8"/>
<proteinExistence type="predicted"/>
<evidence type="ECO:0000313" key="1">
    <source>
        <dbReference type="EMBL" id="TGY25842.1"/>
    </source>
</evidence>
<evidence type="ECO:0000313" key="2">
    <source>
        <dbReference type="Proteomes" id="UP000309566"/>
    </source>
</evidence>
<dbReference type="EMBL" id="SRYX01000103">
    <property type="protein sequence ID" value="TGY25842.1"/>
    <property type="molecule type" value="Genomic_DNA"/>
</dbReference>
<sequence length="315" mass="36388">MNYTYLYKHSYQKVDEVQTLSPYDIFISSYVNSQRVQEPADNIQAGQKVWFATKEEGRDLYLAGKDVTFVKANEDYTPIDEKLRTLQLSGKSVCVDATGFRIPYLMFLMRCMAMYKINNFDILYTEPTQYRCAENTQFSDLFYEVKQMHGMSGAHTSRDDNDLLIIAAGYDHSRIVDVATKKKGCKKKVLLFGFPAISPGMFQENILRAHEAEGAIGTECFKDMDSNIYTPAYDPFVTAQAISEYVERQNKREPITNIYLAPLSTKPHALGMALYFLWERGFRKNMSLIYPYCQQYITDNSDGIARIWRYEIQLP</sequence>
<protein>
    <submittedName>
        <fullName evidence="1">Uncharacterized protein</fullName>
    </submittedName>
</protein>
<dbReference type="Proteomes" id="UP000309566">
    <property type="component" value="Unassembled WGS sequence"/>
</dbReference>
<reference evidence="1 2" key="1">
    <citation type="submission" date="2019-04" db="EMBL/GenBank/DDBJ databases">
        <title>Microbes associate with the intestines of laboratory mice.</title>
        <authorList>
            <person name="Navarre W."/>
            <person name="Wong E."/>
            <person name="Huang K."/>
            <person name="Tropini C."/>
            <person name="Ng K."/>
            <person name="Yu B."/>
        </authorList>
    </citation>
    <scope>NUCLEOTIDE SEQUENCE [LARGE SCALE GENOMIC DNA]</scope>
    <source>
        <strain evidence="1 2">NM63_1-25</strain>
    </source>
</reference>
<comment type="caution">
    <text evidence="1">The sequence shown here is derived from an EMBL/GenBank/DDBJ whole genome shotgun (WGS) entry which is preliminary data.</text>
</comment>
<organism evidence="1 2">
    <name type="scientific">Bacteroides caecimuris</name>
    <dbReference type="NCBI Taxonomy" id="1796613"/>
    <lineage>
        <taxon>Bacteria</taxon>
        <taxon>Pseudomonadati</taxon>
        <taxon>Bacteroidota</taxon>
        <taxon>Bacteroidia</taxon>
        <taxon>Bacteroidales</taxon>
        <taxon>Bacteroidaceae</taxon>
        <taxon>Bacteroides</taxon>
    </lineage>
</organism>
<gene>
    <name evidence="1" type="ORF">E5353_17200</name>
</gene>